<dbReference type="PROSITE" id="PS00198">
    <property type="entry name" value="4FE4S_FER_1"/>
    <property type="match status" value="2"/>
</dbReference>
<protein>
    <recommendedName>
        <fullName evidence="5">4Fe-4S ferredoxin-type domain-containing protein</fullName>
    </recommendedName>
</protein>
<sequence>MELEKVKADPQKCVACLTCIRVCPHGAIQLVRVDGSKEVAEISDLACDACGICAAICPAKAIKFQGYRDEEILAQIEAIQEL</sequence>
<gene>
    <name evidence="6" type="ORF">S01H4_62472</name>
</gene>
<evidence type="ECO:0000256" key="4">
    <source>
        <dbReference type="ARBA" id="ARBA00023014"/>
    </source>
</evidence>
<dbReference type="GO" id="GO:0046872">
    <property type="term" value="F:metal ion binding"/>
    <property type="evidence" value="ECO:0007669"/>
    <property type="project" value="UniProtKB-KW"/>
</dbReference>
<feature type="domain" description="4Fe-4S ferredoxin-type" evidence="5">
    <location>
        <begin position="4"/>
        <end position="33"/>
    </location>
</feature>
<dbReference type="PANTHER" id="PTHR43687:SF1">
    <property type="entry name" value="FERREDOXIN III"/>
    <property type="match status" value="1"/>
</dbReference>
<evidence type="ECO:0000259" key="5">
    <source>
        <dbReference type="PROSITE" id="PS51379"/>
    </source>
</evidence>
<dbReference type="InterPro" id="IPR017900">
    <property type="entry name" value="4Fe4S_Fe_S_CS"/>
</dbReference>
<dbReference type="EMBL" id="BART01037299">
    <property type="protein sequence ID" value="GAH06536.1"/>
    <property type="molecule type" value="Genomic_DNA"/>
</dbReference>
<dbReference type="InterPro" id="IPR017896">
    <property type="entry name" value="4Fe4S_Fe-S-bd"/>
</dbReference>
<dbReference type="AlphaFoldDB" id="X1CE08"/>
<proteinExistence type="predicted"/>
<dbReference type="SUPFAM" id="SSF54862">
    <property type="entry name" value="4Fe-4S ferredoxins"/>
    <property type="match status" value="1"/>
</dbReference>
<reference evidence="6" key="1">
    <citation type="journal article" date="2014" name="Front. Microbiol.">
        <title>High frequency of phylogenetically diverse reductive dehalogenase-homologous genes in deep subseafloor sedimentary metagenomes.</title>
        <authorList>
            <person name="Kawai M."/>
            <person name="Futagami T."/>
            <person name="Toyoda A."/>
            <person name="Takaki Y."/>
            <person name="Nishi S."/>
            <person name="Hori S."/>
            <person name="Arai W."/>
            <person name="Tsubouchi T."/>
            <person name="Morono Y."/>
            <person name="Uchiyama I."/>
            <person name="Ito T."/>
            <person name="Fujiyama A."/>
            <person name="Inagaki F."/>
            <person name="Takami H."/>
        </authorList>
    </citation>
    <scope>NUCLEOTIDE SEQUENCE</scope>
    <source>
        <strain evidence="6">Expedition CK06-06</strain>
    </source>
</reference>
<name>X1CE08_9ZZZZ</name>
<evidence type="ECO:0000256" key="3">
    <source>
        <dbReference type="ARBA" id="ARBA00023004"/>
    </source>
</evidence>
<dbReference type="PROSITE" id="PS51379">
    <property type="entry name" value="4FE4S_FER_2"/>
    <property type="match status" value="2"/>
</dbReference>
<evidence type="ECO:0000256" key="2">
    <source>
        <dbReference type="ARBA" id="ARBA00022723"/>
    </source>
</evidence>
<accession>X1CE08</accession>
<evidence type="ECO:0000313" key="6">
    <source>
        <dbReference type="EMBL" id="GAH06536.1"/>
    </source>
</evidence>
<dbReference type="Gene3D" id="3.30.70.20">
    <property type="match status" value="2"/>
</dbReference>
<feature type="domain" description="4Fe-4S ferredoxin-type" evidence="5">
    <location>
        <begin position="38"/>
        <end position="67"/>
    </location>
</feature>
<dbReference type="Pfam" id="PF14697">
    <property type="entry name" value="Fer4_21"/>
    <property type="match status" value="1"/>
</dbReference>
<keyword evidence="3" id="KW-0408">Iron</keyword>
<dbReference type="PANTHER" id="PTHR43687">
    <property type="entry name" value="ADENYLYLSULFATE REDUCTASE, BETA SUBUNIT"/>
    <property type="match status" value="1"/>
</dbReference>
<keyword evidence="4" id="KW-0411">Iron-sulfur</keyword>
<dbReference type="GO" id="GO:0051539">
    <property type="term" value="F:4 iron, 4 sulfur cluster binding"/>
    <property type="evidence" value="ECO:0007669"/>
    <property type="project" value="UniProtKB-KW"/>
</dbReference>
<keyword evidence="1" id="KW-0004">4Fe-4S</keyword>
<organism evidence="6">
    <name type="scientific">marine sediment metagenome</name>
    <dbReference type="NCBI Taxonomy" id="412755"/>
    <lineage>
        <taxon>unclassified sequences</taxon>
        <taxon>metagenomes</taxon>
        <taxon>ecological metagenomes</taxon>
    </lineage>
</organism>
<evidence type="ECO:0000256" key="1">
    <source>
        <dbReference type="ARBA" id="ARBA00022485"/>
    </source>
</evidence>
<keyword evidence="2" id="KW-0479">Metal-binding</keyword>
<dbReference type="InterPro" id="IPR050572">
    <property type="entry name" value="Fe-S_Ferredoxin"/>
</dbReference>
<comment type="caution">
    <text evidence="6">The sequence shown here is derived from an EMBL/GenBank/DDBJ whole genome shotgun (WGS) entry which is preliminary data.</text>
</comment>